<dbReference type="InterPro" id="IPR013739">
    <property type="entry name" value="Beta_galactosidase_C"/>
</dbReference>
<dbReference type="SUPFAM" id="SSF51445">
    <property type="entry name" value="(Trans)glycosidases"/>
    <property type="match status" value="1"/>
</dbReference>
<dbReference type="InterPro" id="IPR017853">
    <property type="entry name" value="GH"/>
</dbReference>
<dbReference type="GO" id="GO:0004565">
    <property type="term" value="F:beta-galactosidase activity"/>
    <property type="evidence" value="ECO:0007669"/>
    <property type="project" value="UniProtKB-EC"/>
</dbReference>
<dbReference type="InterPro" id="IPR013529">
    <property type="entry name" value="Glyco_hydro_42_N"/>
</dbReference>
<sequence>MTGAVLSNGFAYGGDYNPEQWAPEVWREDVELMNRAGVNLVSVGIFSWARIEPRDGEFDFAWLDEVLDLLHAGGVRVDLATATASPPPWLAVAHPELLPVTEDGVTLSSGSRQAYCPSSPVYRRYAARLVEAIVDRYADHPALELWHVNNEYGCHVSRCYCDVSAAAFRRWLEAKYSRIEALNEAWGTAFWSQHYASFDEILPPRAAPSFKNPTQLLDFDRFSSDELLDCFRMEKAIIRSRSALPVTTNFMGFFKPLDYWAWAQEVDVVSDDSYPDPADPRSPVYAAMQRDLMRSLGGGQPWLLMEQSPGAVNWRERNAAKLPGQMRAWSYQSIVRGADGILFFQWRQAVAGAEKFHAGMLPHGGTDSRVFREVVQLGGELATLSEARGLLGAAVPAQVAIVFDWDSWWAVEQEASPARTSYLEEVFSWYAALVAAGATVDFVRATDDLAGYGVVVAPTLLVATDAQLAALDHYVAGGGTLVVGFLTGVLDPDLHARAGGYLGPLRDTLGVWIEEFAPPAAPDLAAVGGGEPPALRVRGDVVGEAAEASQWAEYVRVLTADVPAVFDGGALDGHPALTRNRRGEGTAWYVATRLGPEPLGRLVHAALTSAAVDLLPTVAGVEFVRRGDVLAAINHSAETVTLELSGTDLLSGAPAAGLRLDPQGVALIVG</sequence>
<evidence type="ECO:0000259" key="12">
    <source>
        <dbReference type="Pfam" id="PF08533"/>
    </source>
</evidence>
<dbReference type="Pfam" id="PF02449">
    <property type="entry name" value="Glyco_hydro_42"/>
    <property type="match status" value="1"/>
</dbReference>
<dbReference type="GO" id="GO:0046872">
    <property type="term" value="F:metal ion binding"/>
    <property type="evidence" value="ECO:0007669"/>
    <property type="project" value="UniProtKB-KW"/>
</dbReference>
<evidence type="ECO:0000313" key="13">
    <source>
        <dbReference type="EMBL" id="QNE36880.1"/>
    </source>
</evidence>
<reference evidence="14" key="1">
    <citation type="submission" date="2019-09" db="EMBL/GenBank/DDBJ databases">
        <title>Antimicrobial potential of Antarctic Bacteria.</title>
        <authorList>
            <person name="Benaud N."/>
            <person name="Edwards R.J."/>
            <person name="Ferrari B.C."/>
        </authorList>
    </citation>
    <scope>NUCLEOTIDE SEQUENCE [LARGE SCALE GENOMIC DNA]</scope>
    <source>
        <strain evidence="14">INR9</strain>
    </source>
</reference>
<dbReference type="InterPro" id="IPR013738">
    <property type="entry name" value="Beta_galactosidase_Trimer"/>
</dbReference>
<feature type="binding site" evidence="8">
    <location>
        <position position="314"/>
    </location>
    <ligand>
        <name>substrate</name>
    </ligand>
</feature>
<feature type="active site" description="Proton donor" evidence="7">
    <location>
        <position position="151"/>
    </location>
</feature>
<feature type="active site" description="Nucleophile" evidence="7">
    <location>
        <position position="306"/>
    </location>
</feature>
<feature type="binding site" evidence="9">
    <location>
        <position position="159"/>
    </location>
    <ligand>
        <name>Zn(2+)</name>
        <dbReference type="ChEBI" id="CHEBI:29105"/>
    </ligand>
</feature>
<evidence type="ECO:0000313" key="14">
    <source>
        <dbReference type="Proteomes" id="UP000515511"/>
    </source>
</evidence>
<keyword evidence="9" id="KW-0862">Zinc</keyword>
<organism evidence="13 14">
    <name type="scientific">Leifsonia shinshuensis</name>
    <dbReference type="NCBI Taxonomy" id="150026"/>
    <lineage>
        <taxon>Bacteria</taxon>
        <taxon>Bacillati</taxon>
        <taxon>Actinomycetota</taxon>
        <taxon>Actinomycetes</taxon>
        <taxon>Micrococcales</taxon>
        <taxon>Microbacteriaceae</taxon>
        <taxon>Leifsonia</taxon>
    </lineage>
</organism>
<evidence type="ECO:0000259" key="10">
    <source>
        <dbReference type="Pfam" id="PF02449"/>
    </source>
</evidence>
<dbReference type="CDD" id="cd03143">
    <property type="entry name" value="A4_beta-galactosidase_middle_domain"/>
    <property type="match status" value="1"/>
</dbReference>
<evidence type="ECO:0000256" key="8">
    <source>
        <dbReference type="PIRSR" id="PIRSR001084-2"/>
    </source>
</evidence>
<evidence type="ECO:0000256" key="3">
    <source>
        <dbReference type="ARBA" id="ARBA00012756"/>
    </source>
</evidence>
<dbReference type="Proteomes" id="UP000515511">
    <property type="component" value="Chromosome"/>
</dbReference>
<keyword evidence="4 6" id="KW-0378">Hydrolase</keyword>
<dbReference type="PIRSF" id="PIRSF001084">
    <property type="entry name" value="B-galactosidase"/>
    <property type="match status" value="1"/>
</dbReference>
<feature type="binding site" evidence="9">
    <location>
        <position position="116"/>
    </location>
    <ligand>
        <name>Zn(2+)</name>
        <dbReference type="ChEBI" id="CHEBI:29105"/>
    </ligand>
</feature>
<proteinExistence type="inferred from homology"/>
<feature type="binding site" evidence="8">
    <location>
        <position position="150"/>
    </location>
    <ligand>
        <name>substrate</name>
    </ligand>
</feature>
<gene>
    <name evidence="13" type="ORF">F1C12_18335</name>
</gene>
<feature type="binding site" evidence="9">
    <location>
        <position position="161"/>
    </location>
    <ligand>
        <name>Zn(2+)</name>
        <dbReference type="ChEBI" id="CHEBI:29105"/>
    </ligand>
</feature>
<dbReference type="KEGG" id="lse:F1C12_18335"/>
<dbReference type="InterPro" id="IPR029062">
    <property type="entry name" value="Class_I_gatase-like"/>
</dbReference>
<dbReference type="PANTHER" id="PTHR36447">
    <property type="entry name" value="BETA-GALACTOSIDASE GANA"/>
    <property type="match status" value="1"/>
</dbReference>
<name>A0A7G6YEG5_9MICO</name>
<dbReference type="Pfam" id="PF08533">
    <property type="entry name" value="Glyco_hydro_42C"/>
    <property type="match status" value="1"/>
</dbReference>
<dbReference type="AlphaFoldDB" id="A0A7G6YEG5"/>
<comment type="similarity">
    <text evidence="2 6">Belongs to the glycosyl hydrolase 42 family.</text>
</comment>
<dbReference type="PANTHER" id="PTHR36447:SF1">
    <property type="entry name" value="BETA-GALACTOSIDASE GANA"/>
    <property type="match status" value="1"/>
</dbReference>
<evidence type="ECO:0000256" key="4">
    <source>
        <dbReference type="ARBA" id="ARBA00022801"/>
    </source>
</evidence>
<dbReference type="InterPro" id="IPR003476">
    <property type="entry name" value="Glyco_hydro_42"/>
</dbReference>
<feature type="domain" description="Beta-galactosidase C-terminal" evidence="12">
    <location>
        <begin position="620"/>
        <end position="667"/>
    </location>
</feature>
<keyword evidence="9" id="KW-0479">Metal-binding</keyword>
<evidence type="ECO:0000256" key="2">
    <source>
        <dbReference type="ARBA" id="ARBA00005940"/>
    </source>
</evidence>
<feature type="domain" description="Beta-galactosidase trimerisation" evidence="11">
    <location>
        <begin position="397"/>
        <end position="612"/>
    </location>
</feature>
<feature type="domain" description="Glycoside hydrolase family 42 N-terminal" evidence="10">
    <location>
        <begin position="15"/>
        <end position="383"/>
    </location>
</feature>
<dbReference type="GO" id="GO:0009341">
    <property type="term" value="C:beta-galactosidase complex"/>
    <property type="evidence" value="ECO:0007669"/>
    <property type="project" value="InterPro"/>
</dbReference>
<evidence type="ECO:0000256" key="7">
    <source>
        <dbReference type="PIRSR" id="PIRSR001084-1"/>
    </source>
</evidence>
<feature type="binding site" evidence="8">
    <location>
        <position position="112"/>
    </location>
    <ligand>
        <name>substrate</name>
    </ligand>
</feature>
<dbReference type="EMBL" id="CP043641">
    <property type="protein sequence ID" value="QNE36880.1"/>
    <property type="molecule type" value="Genomic_DNA"/>
</dbReference>
<evidence type="ECO:0000256" key="9">
    <source>
        <dbReference type="PIRSR" id="PIRSR001084-3"/>
    </source>
</evidence>
<protein>
    <recommendedName>
        <fullName evidence="3 6">Beta-galactosidase</fullName>
        <shortName evidence="6">Beta-gal</shortName>
        <ecNumber evidence="3 6">3.2.1.23</ecNumber>
    </recommendedName>
</protein>
<dbReference type="Gene3D" id="3.40.50.880">
    <property type="match status" value="1"/>
</dbReference>
<dbReference type="SUPFAM" id="SSF52317">
    <property type="entry name" value="Class I glutamine amidotransferase-like"/>
    <property type="match status" value="1"/>
</dbReference>
<evidence type="ECO:0000259" key="11">
    <source>
        <dbReference type="Pfam" id="PF08532"/>
    </source>
</evidence>
<dbReference type="GO" id="GO:0006012">
    <property type="term" value="P:galactose metabolic process"/>
    <property type="evidence" value="ECO:0007669"/>
    <property type="project" value="InterPro"/>
</dbReference>
<comment type="catalytic activity">
    <reaction evidence="1 6">
        <text>Hydrolysis of terminal non-reducing beta-D-galactose residues in beta-D-galactosides.</text>
        <dbReference type="EC" id="3.2.1.23"/>
    </reaction>
</comment>
<dbReference type="EC" id="3.2.1.23" evidence="3 6"/>
<keyword evidence="5 6" id="KW-0326">Glycosidase</keyword>
<evidence type="ECO:0000256" key="5">
    <source>
        <dbReference type="ARBA" id="ARBA00023295"/>
    </source>
</evidence>
<evidence type="ECO:0000256" key="1">
    <source>
        <dbReference type="ARBA" id="ARBA00001412"/>
    </source>
</evidence>
<dbReference type="Pfam" id="PF08532">
    <property type="entry name" value="Glyco_hydro_42M"/>
    <property type="match status" value="1"/>
</dbReference>
<accession>A0A7G6YEG5</accession>
<dbReference type="Gene3D" id="3.20.20.80">
    <property type="entry name" value="Glycosidases"/>
    <property type="match status" value="1"/>
</dbReference>
<evidence type="ECO:0000256" key="6">
    <source>
        <dbReference type="PIRNR" id="PIRNR001084"/>
    </source>
</evidence>